<name>A0AAE0TJ12_9BIVA</name>
<dbReference type="AlphaFoldDB" id="A0AAE0TJ12"/>
<sequence>MIIVCVIQHTGGLEERWDAIQNSPTLSNGRGNGSIVPTQNVRRKITQLRQHESHDRNTAYGRELWFSVFETRVAHADSQFQNNFGLFGAYSMFCLTISMKKIVVMESGKGIASIRIR</sequence>
<dbReference type="EMBL" id="JAEAOA010002062">
    <property type="protein sequence ID" value="KAK3610849.1"/>
    <property type="molecule type" value="Genomic_DNA"/>
</dbReference>
<reference evidence="1" key="1">
    <citation type="journal article" date="2021" name="Genome Biol. Evol.">
        <title>A High-Quality Reference Genome for a Parasitic Bivalve with Doubly Uniparental Inheritance (Bivalvia: Unionida).</title>
        <authorList>
            <person name="Smith C.H."/>
        </authorList>
    </citation>
    <scope>NUCLEOTIDE SEQUENCE</scope>
    <source>
        <strain evidence="1">CHS0354</strain>
    </source>
</reference>
<gene>
    <name evidence="1" type="ORF">CHS0354_035115</name>
</gene>
<evidence type="ECO:0000313" key="2">
    <source>
        <dbReference type="Proteomes" id="UP001195483"/>
    </source>
</evidence>
<protein>
    <submittedName>
        <fullName evidence="1">Uncharacterized protein</fullName>
    </submittedName>
</protein>
<reference evidence="1" key="3">
    <citation type="submission" date="2023-05" db="EMBL/GenBank/DDBJ databases">
        <authorList>
            <person name="Smith C.H."/>
        </authorList>
    </citation>
    <scope>NUCLEOTIDE SEQUENCE</scope>
    <source>
        <strain evidence="1">CHS0354</strain>
        <tissue evidence="1">Mantle</tissue>
    </source>
</reference>
<reference evidence="1" key="2">
    <citation type="journal article" date="2021" name="Genome Biol. Evol.">
        <title>Developing a high-quality reference genome for a parasitic bivalve with doubly uniparental inheritance (Bivalvia: Unionida).</title>
        <authorList>
            <person name="Smith C.H."/>
        </authorList>
    </citation>
    <scope>NUCLEOTIDE SEQUENCE</scope>
    <source>
        <strain evidence="1">CHS0354</strain>
        <tissue evidence="1">Mantle</tissue>
    </source>
</reference>
<comment type="caution">
    <text evidence="1">The sequence shown here is derived from an EMBL/GenBank/DDBJ whole genome shotgun (WGS) entry which is preliminary data.</text>
</comment>
<proteinExistence type="predicted"/>
<accession>A0AAE0TJ12</accession>
<dbReference type="Proteomes" id="UP001195483">
    <property type="component" value="Unassembled WGS sequence"/>
</dbReference>
<evidence type="ECO:0000313" key="1">
    <source>
        <dbReference type="EMBL" id="KAK3610849.1"/>
    </source>
</evidence>
<organism evidence="1 2">
    <name type="scientific">Potamilus streckersoni</name>
    <dbReference type="NCBI Taxonomy" id="2493646"/>
    <lineage>
        <taxon>Eukaryota</taxon>
        <taxon>Metazoa</taxon>
        <taxon>Spiralia</taxon>
        <taxon>Lophotrochozoa</taxon>
        <taxon>Mollusca</taxon>
        <taxon>Bivalvia</taxon>
        <taxon>Autobranchia</taxon>
        <taxon>Heteroconchia</taxon>
        <taxon>Palaeoheterodonta</taxon>
        <taxon>Unionida</taxon>
        <taxon>Unionoidea</taxon>
        <taxon>Unionidae</taxon>
        <taxon>Ambleminae</taxon>
        <taxon>Lampsilini</taxon>
        <taxon>Potamilus</taxon>
    </lineage>
</organism>
<keyword evidence="2" id="KW-1185">Reference proteome</keyword>